<dbReference type="NCBIfam" id="TIGR00005">
    <property type="entry name" value="rluA_subfam"/>
    <property type="match status" value="1"/>
</dbReference>
<reference evidence="4 5" key="1">
    <citation type="submission" date="2024-04" db="EMBL/GenBank/DDBJ databases">
        <title>Tritrichomonas musculus Genome.</title>
        <authorList>
            <person name="Alves-Ferreira E."/>
            <person name="Grigg M."/>
            <person name="Lorenzi H."/>
            <person name="Galac M."/>
        </authorList>
    </citation>
    <scope>NUCLEOTIDE SEQUENCE [LARGE SCALE GENOMIC DNA]</scope>
    <source>
        <strain evidence="4 5">EAF2021</strain>
    </source>
</reference>
<organism evidence="4 5">
    <name type="scientific">Tritrichomonas musculus</name>
    <dbReference type="NCBI Taxonomy" id="1915356"/>
    <lineage>
        <taxon>Eukaryota</taxon>
        <taxon>Metamonada</taxon>
        <taxon>Parabasalia</taxon>
        <taxon>Tritrichomonadida</taxon>
        <taxon>Tritrichomonadidae</taxon>
        <taxon>Tritrichomonas</taxon>
    </lineage>
</organism>
<comment type="catalytic activity">
    <reaction evidence="2">
        <text>a uridine in RNA = a pseudouridine in RNA</text>
        <dbReference type="Rhea" id="RHEA:48348"/>
        <dbReference type="Rhea" id="RHEA-COMP:12068"/>
        <dbReference type="Rhea" id="RHEA-COMP:12069"/>
        <dbReference type="ChEBI" id="CHEBI:65314"/>
        <dbReference type="ChEBI" id="CHEBI:65315"/>
    </reaction>
</comment>
<gene>
    <name evidence="4" type="ORF">M9Y10_005158</name>
</gene>
<dbReference type="InterPro" id="IPR020103">
    <property type="entry name" value="PsdUridine_synth_cat_dom_sf"/>
</dbReference>
<comment type="similarity">
    <text evidence="2">Belongs to the pseudouridine synthase RluA family.</text>
</comment>
<protein>
    <recommendedName>
        <fullName evidence="2">Pseudouridine synthase</fullName>
        <ecNumber evidence="2">5.4.99.-</ecNumber>
    </recommendedName>
</protein>
<accession>A0ABR2JKH3</accession>
<dbReference type="CDD" id="cd02557">
    <property type="entry name" value="PseudoU_synth_ScRIB2"/>
    <property type="match status" value="1"/>
</dbReference>
<dbReference type="PANTHER" id="PTHR21600:SF40">
    <property type="entry name" value="PSEUDOURIDYLATE SYNTHASE RPUSD2"/>
    <property type="match status" value="1"/>
</dbReference>
<evidence type="ECO:0000259" key="3">
    <source>
        <dbReference type="Pfam" id="PF00849"/>
    </source>
</evidence>
<name>A0ABR2JKH3_9EUKA</name>
<evidence type="ECO:0000313" key="4">
    <source>
        <dbReference type="EMBL" id="KAK8878390.1"/>
    </source>
</evidence>
<evidence type="ECO:0000256" key="2">
    <source>
        <dbReference type="RuleBase" id="RU362028"/>
    </source>
</evidence>
<dbReference type="Proteomes" id="UP001470230">
    <property type="component" value="Unassembled WGS sequence"/>
</dbReference>
<comment type="caution">
    <text evidence="4">The sequence shown here is derived from an EMBL/GenBank/DDBJ whole genome shotgun (WGS) entry which is preliminary data.</text>
</comment>
<dbReference type="Pfam" id="PF00849">
    <property type="entry name" value="PseudoU_synth_2"/>
    <property type="match status" value="1"/>
</dbReference>
<dbReference type="InterPro" id="IPR006145">
    <property type="entry name" value="PsdUridine_synth_RsuA/RluA"/>
</dbReference>
<dbReference type="EMBL" id="JAPFFF010000011">
    <property type="protein sequence ID" value="KAK8878390.1"/>
    <property type="molecule type" value="Genomic_DNA"/>
</dbReference>
<dbReference type="EC" id="5.4.99.-" evidence="2"/>
<dbReference type="PROSITE" id="PS50889">
    <property type="entry name" value="S4"/>
    <property type="match status" value="1"/>
</dbReference>
<dbReference type="InterPro" id="IPR006224">
    <property type="entry name" value="PsdUridine_synth_RluA-like_CS"/>
</dbReference>
<keyword evidence="1" id="KW-0694">RNA-binding</keyword>
<comment type="function">
    <text evidence="2">Responsible for synthesis of pseudouridine from uracil.</text>
</comment>
<evidence type="ECO:0000313" key="5">
    <source>
        <dbReference type="Proteomes" id="UP001470230"/>
    </source>
</evidence>
<sequence length="381" mass="44292">MTFEEGEIEDVHSKKVINTVEPIIIGPFRFIKPYKFTFQCGSKGRWYDRKLIDVFAQEFKHWDRSVLEKRIKNHDIKVNGKPITVDYVIKPHDKIEHTIMRRESPIYNKPIEKIGETENFVAFLKPASMPIHATGGYNYNSMVKQLNDRYFPVHRLDRVTSGIIVMAKTKDAARKFSEYLESHSMEKTYVARVVGEFPEGEQRVNEPIRNTEKDRSFRETGDGGKESLTIFKRISTNHHESIVECHPITGRTHQIRVHLKYLGHPISNDSVYGGKDIGLTKEEKDALDEAQKQGLWPPDTSLEDDDRTVVFGIYLQSIHYKSDEFDFTVPRMPEWTDLDNYHEKRNIIMMMDGSKPTTTTIENNDKKQKENGGFMSWCNLS</sequence>
<evidence type="ECO:0000256" key="1">
    <source>
        <dbReference type="PROSITE-ProRule" id="PRU00182"/>
    </source>
</evidence>
<keyword evidence="2" id="KW-0413">Isomerase</keyword>
<dbReference type="InterPro" id="IPR006225">
    <property type="entry name" value="PsdUridine_synth_RluC/D"/>
</dbReference>
<keyword evidence="5" id="KW-1185">Reference proteome</keyword>
<dbReference type="PANTHER" id="PTHR21600">
    <property type="entry name" value="MITOCHONDRIAL RNA PSEUDOURIDINE SYNTHASE"/>
    <property type="match status" value="1"/>
</dbReference>
<dbReference type="InterPro" id="IPR050188">
    <property type="entry name" value="RluA_PseudoU_synthase"/>
</dbReference>
<proteinExistence type="inferred from homology"/>
<dbReference type="PROSITE" id="PS01129">
    <property type="entry name" value="PSI_RLU"/>
    <property type="match status" value="1"/>
</dbReference>
<dbReference type="SUPFAM" id="SSF55120">
    <property type="entry name" value="Pseudouridine synthase"/>
    <property type="match status" value="1"/>
</dbReference>
<dbReference type="Gene3D" id="3.30.2350.10">
    <property type="entry name" value="Pseudouridine synthase"/>
    <property type="match status" value="1"/>
</dbReference>
<feature type="domain" description="Pseudouridine synthase RsuA/RluA-like" evidence="3">
    <location>
        <begin position="120"/>
        <end position="260"/>
    </location>
</feature>